<dbReference type="AlphaFoldDB" id="A0A2R6QHH5"/>
<protein>
    <submittedName>
        <fullName evidence="1">Cardiomyopathy-associated protein</fullName>
    </submittedName>
</protein>
<dbReference type="Proteomes" id="UP000241394">
    <property type="component" value="Chromosome LG16"/>
</dbReference>
<sequence>MDGYTSRQGRRTLLRGYPNNVKGWKRKFFFASGDYCEFLEGLSQVQMSQDHGVLYQVVRAQARTLNQSPGKTQDCPSSLDWMRISLTKLAKKVGEKKGKKADKSKGMCSAMMPALPTKGIIIREKRQRDEVLKFSPKKVSSKGKEAMPILEPKKAKSTPNEAAIVAARLMAPGEGTSVNPVAALSLELPSWLARIARGRDDSIPEFRRQAQGADGQAKNSKLAICQGVGQGEGGAGALTSARGNLLTTGIDLDAMDMDRDLIMKAEAEAEAEEKEE</sequence>
<gene>
    <name evidence="1" type="ORF">CEY00_Acc18415</name>
</gene>
<accession>A0A2R6QHH5</accession>
<evidence type="ECO:0000313" key="2">
    <source>
        <dbReference type="Proteomes" id="UP000241394"/>
    </source>
</evidence>
<dbReference type="OrthoDB" id="1752359at2759"/>
<evidence type="ECO:0000313" key="1">
    <source>
        <dbReference type="EMBL" id="PSS08053.1"/>
    </source>
</evidence>
<comment type="caution">
    <text evidence="1">The sequence shown here is derived from an EMBL/GenBank/DDBJ whole genome shotgun (WGS) entry which is preliminary data.</text>
</comment>
<keyword evidence="2" id="KW-1185">Reference proteome</keyword>
<dbReference type="Gramene" id="PSS08053">
    <property type="protein sequence ID" value="PSS08053"/>
    <property type="gene ID" value="CEY00_Acc18415"/>
</dbReference>
<name>A0A2R6QHH5_ACTCC</name>
<reference evidence="1 2" key="1">
    <citation type="submission" date="2017-07" db="EMBL/GenBank/DDBJ databases">
        <title>An improved, manually edited Actinidia chinensis var. chinensis (kiwifruit) genome highlights the challenges associated with draft genomes and gene prediction in plants.</title>
        <authorList>
            <person name="Pilkington S."/>
            <person name="Crowhurst R."/>
            <person name="Hilario E."/>
            <person name="Nardozza S."/>
            <person name="Fraser L."/>
            <person name="Peng Y."/>
            <person name="Gunaseelan K."/>
            <person name="Simpson R."/>
            <person name="Tahir J."/>
            <person name="Deroles S."/>
            <person name="Templeton K."/>
            <person name="Luo Z."/>
            <person name="Davy M."/>
            <person name="Cheng C."/>
            <person name="Mcneilage M."/>
            <person name="Scaglione D."/>
            <person name="Liu Y."/>
            <person name="Zhang Q."/>
            <person name="Datson P."/>
            <person name="De Silva N."/>
            <person name="Gardiner S."/>
            <person name="Bassett H."/>
            <person name="Chagne D."/>
            <person name="Mccallum J."/>
            <person name="Dzierzon H."/>
            <person name="Deng C."/>
            <person name="Wang Y.-Y."/>
            <person name="Barron N."/>
            <person name="Manako K."/>
            <person name="Bowen J."/>
            <person name="Foster T."/>
            <person name="Erridge Z."/>
            <person name="Tiffin H."/>
            <person name="Waite C."/>
            <person name="Davies K."/>
            <person name="Grierson E."/>
            <person name="Laing W."/>
            <person name="Kirk R."/>
            <person name="Chen X."/>
            <person name="Wood M."/>
            <person name="Montefiori M."/>
            <person name="Brummell D."/>
            <person name="Schwinn K."/>
            <person name="Catanach A."/>
            <person name="Fullerton C."/>
            <person name="Li D."/>
            <person name="Meiyalaghan S."/>
            <person name="Nieuwenhuizen N."/>
            <person name="Read N."/>
            <person name="Prakash R."/>
            <person name="Hunter D."/>
            <person name="Zhang H."/>
            <person name="Mckenzie M."/>
            <person name="Knabel M."/>
            <person name="Harris A."/>
            <person name="Allan A."/>
            <person name="Chen A."/>
            <person name="Janssen B."/>
            <person name="Plunkett B."/>
            <person name="Dwamena C."/>
            <person name="Voogd C."/>
            <person name="Leif D."/>
            <person name="Lafferty D."/>
            <person name="Souleyre E."/>
            <person name="Varkonyi-Gasic E."/>
            <person name="Gambi F."/>
            <person name="Hanley J."/>
            <person name="Yao J.-L."/>
            <person name="Cheung J."/>
            <person name="David K."/>
            <person name="Warren B."/>
            <person name="Marsh K."/>
            <person name="Snowden K."/>
            <person name="Lin-Wang K."/>
            <person name="Brian L."/>
            <person name="Martinez-Sanchez M."/>
            <person name="Wang M."/>
            <person name="Ileperuma N."/>
            <person name="Macnee N."/>
            <person name="Campin R."/>
            <person name="Mcatee P."/>
            <person name="Drummond R."/>
            <person name="Espley R."/>
            <person name="Ireland H."/>
            <person name="Wu R."/>
            <person name="Atkinson R."/>
            <person name="Karunairetnam S."/>
            <person name="Bulley S."/>
            <person name="Chunkath S."/>
            <person name="Hanley Z."/>
            <person name="Storey R."/>
            <person name="Thrimawithana A."/>
            <person name="Thomson S."/>
            <person name="David C."/>
            <person name="Testolin R."/>
        </authorList>
    </citation>
    <scope>NUCLEOTIDE SEQUENCE [LARGE SCALE GENOMIC DNA]</scope>
    <source>
        <strain evidence="2">cv. Red5</strain>
        <tissue evidence="1">Young leaf</tissue>
    </source>
</reference>
<proteinExistence type="predicted"/>
<dbReference type="InParanoid" id="A0A2R6QHH5"/>
<organism evidence="1 2">
    <name type="scientific">Actinidia chinensis var. chinensis</name>
    <name type="common">Chinese soft-hair kiwi</name>
    <dbReference type="NCBI Taxonomy" id="1590841"/>
    <lineage>
        <taxon>Eukaryota</taxon>
        <taxon>Viridiplantae</taxon>
        <taxon>Streptophyta</taxon>
        <taxon>Embryophyta</taxon>
        <taxon>Tracheophyta</taxon>
        <taxon>Spermatophyta</taxon>
        <taxon>Magnoliopsida</taxon>
        <taxon>eudicotyledons</taxon>
        <taxon>Gunneridae</taxon>
        <taxon>Pentapetalae</taxon>
        <taxon>asterids</taxon>
        <taxon>Ericales</taxon>
        <taxon>Actinidiaceae</taxon>
        <taxon>Actinidia</taxon>
    </lineage>
</organism>
<reference evidence="2" key="2">
    <citation type="journal article" date="2018" name="BMC Genomics">
        <title>A manually annotated Actinidia chinensis var. chinensis (kiwifruit) genome highlights the challenges associated with draft genomes and gene prediction in plants.</title>
        <authorList>
            <person name="Pilkington S.M."/>
            <person name="Crowhurst R."/>
            <person name="Hilario E."/>
            <person name="Nardozza S."/>
            <person name="Fraser L."/>
            <person name="Peng Y."/>
            <person name="Gunaseelan K."/>
            <person name="Simpson R."/>
            <person name="Tahir J."/>
            <person name="Deroles S.C."/>
            <person name="Templeton K."/>
            <person name="Luo Z."/>
            <person name="Davy M."/>
            <person name="Cheng C."/>
            <person name="McNeilage M."/>
            <person name="Scaglione D."/>
            <person name="Liu Y."/>
            <person name="Zhang Q."/>
            <person name="Datson P."/>
            <person name="De Silva N."/>
            <person name="Gardiner S.E."/>
            <person name="Bassett H."/>
            <person name="Chagne D."/>
            <person name="McCallum J."/>
            <person name="Dzierzon H."/>
            <person name="Deng C."/>
            <person name="Wang Y.Y."/>
            <person name="Barron L."/>
            <person name="Manako K."/>
            <person name="Bowen J."/>
            <person name="Foster T.M."/>
            <person name="Erridge Z.A."/>
            <person name="Tiffin H."/>
            <person name="Waite C.N."/>
            <person name="Davies K.M."/>
            <person name="Grierson E.P."/>
            <person name="Laing W.A."/>
            <person name="Kirk R."/>
            <person name="Chen X."/>
            <person name="Wood M."/>
            <person name="Montefiori M."/>
            <person name="Brummell D.A."/>
            <person name="Schwinn K.E."/>
            <person name="Catanach A."/>
            <person name="Fullerton C."/>
            <person name="Li D."/>
            <person name="Meiyalaghan S."/>
            <person name="Nieuwenhuizen N."/>
            <person name="Read N."/>
            <person name="Prakash R."/>
            <person name="Hunter D."/>
            <person name="Zhang H."/>
            <person name="McKenzie M."/>
            <person name="Knabel M."/>
            <person name="Harris A."/>
            <person name="Allan A.C."/>
            <person name="Gleave A."/>
            <person name="Chen A."/>
            <person name="Janssen B.J."/>
            <person name="Plunkett B."/>
            <person name="Ampomah-Dwamena C."/>
            <person name="Voogd C."/>
            <person name="Leif D."/>
            <person name="Lafferty D."/>
            <person name="Souleyre E.J.F."/>
            <person name="Varkonyi-Gasic E."/>
            <person name="Gambi F."/>
            <person name="Hanley J."/>
            <person name="Yao J.L."/>
            <person name="Cheung J."/>
            <person name="David K.M."/>
            <person name="Warren B."/>
            <person name="Marsh K."/>
            <person name="Snowden K.C."/>
            <person name="Lin-Wang K."/>
            <person name="Brian L."/>
            <person name="Martinez-Sanchez M."/>
            <person name="Wang M."/>
            <person name="Ileperuma N."/>
            <person name="Macnee N."/>
            <person name="Campin R."/>
            <person name="McAtee P."/>
            <person name="Drummond R.S.M."/>
            <person name="Espley R.V."/>
            <person name="Ireland H.S."/>
            <person name="Wu R."/>
            <person name="Atkinson R.G."/>
            <person name="Karunairetnam S."/>
            <person name="Bulley S."/>
            <person name="Chunkath S."/>
            <person name="Hanley Z."/>
            <person name="Storey R."/>
            <person name="Thrimawithana A.H."/>
            <person name="Thomson S."/>
            <person name="David C."/>
            <person name="Testolin R."/>
            <person name="Huang H."/>
            <person name="Hellens R.P."/>
            <person name="Schaffer R.J."/>
        </authorList>
    </citation>
    <scope>NUCLEOTIDE SEQUENCE [LARGE SCALE GENOMIC DNA]</scope>
    <source>
        <strain evidence="2">cv. Red5</strain>
    </source>
</reference>
<dbReference type="EMBL" id="NKQK01000016">
    <property type="protein sequence ID" value="PSS08053.1"/>
    <property type="molecule type" value="Genomic_DNA"/>
</dbReference>